<dbReference type="Proteomes" id="UP001165082">
    <property type="component" value="Unassembled WGS sequence"/>
</dbReference>
<evidence type="ECO:0000256" key="1">
    <source>
        <dbReference type="ARBA" id="ARBA00008315"/>
    </source>
</evidence>
<feature type="domain" description="EF-hand" evidence="6">
    <location>
        <begin position="906"/>
        <end position="941"/>
    </location>
</feature>
<feature type="domain" description="EF-hand" evidence="6">
    <location>
        <begin position="1234"/>
        <end position="1269"/>
    </location>
</feature>
<reference evidence="7" key="1">
    <citation type="submission" date="2022-07" db="EMBL/GenBank/DDBJ databases">
        <title>Genome analysis of Parmales, a sister group of diatoms, reveals the evolutionary specialization of diatoms from phago-mixotrophs to photoautotrophs.</title>
        <authorList>
            <person name="Ban H."/>
            <person name="Sato S."/>
            <person name="Yoshikawa S."/>
            <person name="Kazumasa Y."/>
            <person name="Nakamura Y."/>
            <person name="Ichinomiya M."/>
            <person name="Saitoh K."/>
            <person name="Sato N."/>
            <person name="Blanc-Mathieu R."/>
            <person name="Endo H."/>
            <person name="Kuwata A."/>
            <person name="Ogata H."/>
        </authorList>
    </citation>
    <scope>NUCLEOTIDE SEQUENCE</scope>
</reference>
<dbReference type="Gene3D" id="1.10.238.10">
    <property type="entry name" value="EF-hand"/>
    <property type="match status" value="3"/>
</dbReference>
<evidence type="ECO:0000259" key="6">
    <source>
        <dbReference type="PROSITE" id="PS50222"/>
    </source>
</evidence>
<dbReference type="GO" id="GO:0005509">
    <property type="term" value="F:calcium ion binding"/>
    <property type="evidence" value="ECO:0007669"/>
    <property type="project" value="InterPro"/>
</dbReference>
<dbReference type="OrthoDB" id="26525at2759"/>
<dbReference type="InterPro" id="IPR001251">
    <property type="entry name" value="CRAL-TRIO_dom"/>
</dbReference>
<name>A0A9W6Z6C2_9STRA</name>
<dbReference type="InterPro" id="IPR036865">
    <property type="entry name" value="CRAL-TRIO_dom_sf"/>
</dbReference>
<comment type="caution">
    <text evidence="7">The sequence shown here is derived from an EMBL/GenBank/DDBJ whole genome shotgun (WGS) entry which is preliminary data.</text>
</comment>
<dbReference type="CDD" id="cd00170">
    <property type="entry name" value="SEC14"/>
    <property type="match status" value="1"/>
</dbReference>
<dbReference type="InterPro" id="IPR002048">
    <property type="entry name" value="EF_hand_dom"/>
</dbReference>
<feature type="coiled-coil region" evidence="3">
    <location>
        <begin position="1426"/>
        <end position="1453"/>
    </location>
</feature>
<evidence type="ECO:0000259" key="5">
    <source>
        <dbReference type="PROSITE" id="PS50191"/>
    </source>
</evidence>
<feature type="domain" description="EF-hand" evidence="6">
    <location>
        <begin position="1109"/>
        <end position="1144"/>
    </location>
</feature>
<sequence length="1889" mass="211410">MWTSVKFYQCGFTGATGNLEMDHADSTPNKRPDNCKPATEDSIKLMLSSVYQELKTAEKQARDTKTNEHTAGRVKKDKSFVGYDWGKRASEKIGRQVKISNVSDGSLYQLGFWVSLYEKMKTCPVSSGFNAGSKDRTRFPKIYYRATPLMMSMDIDTLGNSYAYSQYLVALYKYDNLARYLVARDLDVAKAAKVAVASWGWMEKRDMFTANLNDPDSEKEILNEGLTGKIHVPFCDSHGRPVVLFDDNAQNTADVGKQMRYMAWNFDLAVKAMAVHGELPRKDDVESSTRASLLPPPFPIPNPDPRISKWVLFIRLDAFSLFNSPAMSTTKETLNTMMNVYAERLGLIVAYDAPGYFNTVYNILKPLIDSRTQTKILVVPKGRWKEGNQVDLKLKGLLGENWRKLAKVDVNPPLPAPTTAPLEVAMTSDFRKQTKNIVFVICISIAVRAVCGIKSAYSAKGKSLKFLDDAISKSFHAQEEAKRIMGENQALNKKLQKIGSMSATGPPSSSVVSSGTSIEQKAATSQPMVSKTTKLKQDRRRRENERISRENLKMLKRLNSVKPEYSVKNFRKQRKKESNVLKLRRTNYTAGHILTANLEPIRKSRLKALQSTSFAEASVASLTSGLNSNASLTNGSLAEPGIYIDPEALKHLPKSPPTSRQRARPKLRKNTPDKKSRPQRSKSTSPTFDFPPQRLSPAHDGGRVSPLGDDVSINTQNTNLSSSSIQVFSKEKDFVVFGFDKRITTGCLVEVTIRDPFDGNYHIKVVSKATGQLASLVLSQKEASKIEAWYEANSANSSDVAEIHELLISLFKEADVDGTKTLAHDEFISCMEKAELGISSHELHLVMAEADDNDDGVIDYDEFVPIALDLIHAFKARAHARRKQQNQTEQIDEEALKLLYTDDLQTSVRVLIELLQKIDVRRTGTVSRPEFKQCVNDPMTGLNKVEAKMIENLAPRDKFGRFLYKMISETVTKVRLTTIKNAIIETQASDIQKYLMDMCKDQEREDSATEFTDARPDSEFPYTGQLTDRKISLLLQNANMLSLNRLQILAIMCEAEVVDGMVDYWTFVPIASKAIENMFEPSAIAQRASLVDHPEVSEEAIFEGKQREEVENLVRERFRHADADRSGALNPVEFSKCMESLELGLTRSQVHALMRDADADGNGEIDIDEFIQLFYDRILFLEREKKLKTLQKAVFDETNNLMAGGPNKSSRRGRLGSDPKESEEDKLDDAAVLAMEEMLINLFTKADFGCSGYLTATEFRSILDSLDLGVTSFQQTILMAEADVNEDGKIQYGEFVPVCAELLQAFKAKAAAERGTIEAEKDIEDKVKIYISNNKNLLKAKITSVQINLSEADKERTGKMARKDVTQLLRGNQTLEKSEVNMILHSLPVGENGIVDYHGIDQIMEQVFETNVRRKYQEELPHSSLESHLVQLLEDEEKRLRKEEENMLAEMNVNSEPKSPSSLEEEKLKKIRGTKDGLMNLDFDDELEDGTVVSVLSMTAGFLPANRIYDALKHAKHLRLSRVQLLAVMSLAHVEEGSIEEVPYKTFAGTASEMITKFYDPREIKRRALLERRTDMNPLNLLNGVSREDMKNRLIENLVKIDQKKRGNVSEEMFRQTCMNCLEQCELTMNEITVLVASAPRNNAGRIVWKSYIEQVYDIVLNMKKERVLQGSDVEVEEAPEDDLLIVPPSKKVIASLTKALYEQVSLESRRGDITLHFSEAQTAAISGAEAGGMSHKSRERHSMMLMAGAAGVHKDKRSSSVEMLTTTKEDMFEVVELFAGQTSLYVVDEQGRPLNTQGGVFYSGVKGAVMDSMDLFVTVTTMNSEDDEFQKIKIAGCKGKGGTCVLEKVFKMPCLAIADAGAAADFALNLAAGLKVLQGGDGERSFKF</sequence>
<feature type="region of interest" description="Disordered" evidence="4">
    <location>
        <begin position="647"/>
        <end position="715"/>
    </location>
</feature>
<dbReference type="SMART" id="SM00054">
    <property type="entry name" value="EFh"/>
    <property type="match status" value="7"/>
</dbReference>
<dbReference type="PROSITE" id="PS50191">
    <property type="entry name" value="CRAL_TRIO"/>
    <property type="match status" value="1"/>
</dbReference>
<comment type="similarity">
    <text evidence="1">Belongs to the CFAP97 family.</text>
</comment>
<dbReference type="EMBL" id="BRXZ01001797">
    <property type="protein sequence ID" value="GMH46576.1"/>
    <property type="molecule type" value="Genomic_DNA"/>
</dbReference>
<dbReference type="Pfam" id="PF13499">
    <property type="entry name" value="EF-hand_7"/>
    <property type="match status" value="2"/>
</dbReference>
<dbReference type="CDD" id="cd00051">
    <property type="entry name" value="EFh"/>
    <property type="match status" value="2"/>
</dbReference>
<evidence type="ECO:0000313" key="8">
    <source>
        <dbReference type="Proteomes" id="UP001165082"/>
    </source>
</evidence>
<feature type="domain" description="CRAL-TRIO" evidence="5">
    <location>
        <begin position="218"/>
        <end position="426"/>
    </location>
</feature>
<feature type="compositionally biased region" description="Polar residues" evidence="4">
    <location>
        <begin position="518"/>
        <end position="532"/>
    </location>
</feature>
<dbReference type="Pfam" id="PF13879">
    <property type="entry name" value="Hmw_CFAP97"/>
    <property type="match status" value="1"/>
</dbReference>
<keyword evidence="2" id="KW-0106">Calcium</keyword>
<dbReference type="PANTHER" id="PTHR20875:SF0">
    <property type="entry name" value="GH12158P"/>
    <property type="match status" value="1"/>
</dbReference>
<proteinExistence type="inferred from homology"/>
<feature type="domain" description="EF-hand" evidence="6">
    <location>
        <begin position="1145"/>
        <end position="1180"/>
    </location>
</feature>
<dbReference type="PROSITE" id="PS00018">
    <property type="entry name" value="EF_HAND_1"/>
    <property type="match status" value="5"/>
</dbReference>
<dbReference type="InterPro" id="IPR029488">
    <property type="entry name" value="Hmw/CFAP97"/>
</dbReference>
<feature type="compositionally biased region" description="Low complexity" evidence="4">
    <location>
        <begin position="504"/>
        <end position="517"/>
    </location>
</feature>
<evidence type="ECO:0000256" key="2">
    <source>
        <dbReference type="ARBA" id="ARBA00022837"/>
    </source>
</evidence>
<gene>
    <name evidence="7" type="ORF">TrRE_jg175</name>
</gene>
<dbReference type="PROSITE" id="PS50222">
    <property type="entry name" value="EF_HAND_2"/>
    <property type="match status" value="5"/>
</dbReference>
<keyword evidence="8" id="KW-1185">Reference proteome</keyword>
<dbReference type="InterPro" id="IPR018247">
    <property type="entry name" value="EF_Hand_1_Ca_BS"/>
</dbReference>
<accession>A0A9W6Z6C2</accession>
<evidence type="ECO:0000313" key="7">
    <source>
        <dbReference type="EMBL" id="GMH46576.1"/>
    </source>
</evidence>
<dbReference type="Gene3D" id="3.40.525.10">
    <property type="entry name" value="CRAL-TRIO lipid binding domain"/>
    <property type="match status" value="2"/>
</dbReference>
<dbReference type="InterPro" id="IPR052603">
    <property type="entry name" value="EFCB6"/>
</dbReference>
<feature type="domain" description="EF-hand" evidence="6">
    <location>
        <begin position="838"/>
        <end position="873"/>
    </location>
</feature>
<keyword evidence="3" id="KW-0175">Coiled coil</keyword>
<evidence type="ECO:0000256" key="3">
    <source>
        <dbReference type="SAM" id="Coils"/>
    </source>
</evidence>
<feature type="region of interest" description="Disordered" evidence="4">
    <location>
        <begin position="500"/>
        <end position="547"/>
    </location>
</feature>
<dbReference type="SUPFAM" id="SSF52087">
    <property type="entry name" value="CRAL/TRIO domain"/>
    <property type="match status" value="1"/>
</dbReference>
<dbReference type="PANTHER" id="PTHR20875">
    <property type="entry name" value="EF-HAND CALCIUM-BINDING DOMAIN-CONTAINING PROTEIN 6-RELATED"/>
    <property type="match status" value="1"/>
</dbReference>
<organism evidence="7 8">
    <name type="scientific">Triparma retinervis</name>
    <dbReference type="NCBI Taxonomy" id="2557542"/>
    <lineage>
        <taxon>Eukaryota</taxon>
        <taxon>Sar</taxon>
        <taxon>Stramenopiles</taxon>
        <taxon>Ochrophyta</taxon>
        <taxon>Bolidophyceae</taxon>
        <taxon>Parmales</taxon>
        <taxon>Triparmaceae</taxon>
        <taxon>Triparma</taxon>
    </lineage>
</organism>
<evidence type="ECO:0000256" key="4">
    <source>
        <dbReference type="SAM" id="MobiDB-lite"/>
    </source>
</evidence>
<protein>
    <recommendedName>
        <fullName evidence="9">Calmodulin</fullName>
    </recommendedName>
</protein>
<evidence type="ECO:0008006" key="9">
    <source>
        <dbReference type="Google" id="ProtNLM"/>
    </source>
</evidence>
<dbReference type="Pfam" id="PF00650">
    <property type="entry name" value="CRAL_TRIO"/>
    <property type="match status" value="1"/>
</dbReference>
<feature type="region of interest" description="Disordered" evidence="4">
    <location>
        <begin position="1201"/>
        <end position="1226"/>
    </location>
</feature>
<dbReference type="SUPFAM" id="SSF47473">
    <property type="entry name" value="EF-hand"/>
    <property type="match status" value="3"/>
</dbReference>
<dbReference type="InterPro" id="IPR011992">
    <property type="entry name" value="EF-hand-dom_pair"/>
</dbReference>